<name>A0A4Z0YCY3_9FIRM</name>
<sequence length="82" mass="9231">MNIEVYIEKSSQLKSLDILKGFRRLIQKHHLENKVSLSASLCTGDFTNSGVPVKIGEYLTGYVSKDNLENVFGTYILQPINL</sequence>
<dbReference type="OrthoDB" id="9800955at2"/>
<dbReference type="EMBL" id="SRMQ01000001">
    <property type="protein sequence ID" value="TGJ77758.1"/>
    <property type="molecule type" value="Genomic_DNA"/>
</dbReference>
<accession>A0A4Z0YCY3</accession>
<dbReference type="AlphaFoldDB" id="A0A4Z0YCY3"/>
<proteinExistence type="predicted"/>
<dbReference type="Proteomes" id="UP000297714">
    <property type="component" value="Unassembled WGS sequence"/>
</dbReference>
<evidence type="ECO:0000313" key="2">
    <source>
        <dbReference type="Proteomes" id="UP000297714"/>
    </source>
</evidence>
<keyword evidence="2" id="KW-1185">Reference proteome</keyword>
<dbReference type="RefSeq" id="WP_135656723.1">
    <property type="nucleotide sequence ID" value="NZ_JAJUFJ010000004.1"/>
</dbReference>
<gene>
    <name evidence="1" type="ORF">CAGA_01560</name>
</gene>
<protein>
    <submittedName>
        <fullName evidence="1">Uncharacterized protein</fullName>
    </submittedName>
</protein>
<evidence type="ECO:0000313" key="1">
    <source>
        <dbReference type="EMBL" id="TGJ77758.1"/>
    </source>
</evidence>
<organism evidence="1 2">
    <name type="scientific">Caproiciproducens galactitolivorans</name>
    <dbReference type="NCBI Taxonomy" id="642589"/>
    <lineage>
        <taxon>Bacteria</taxon>
        <taxon>Bacillati</taxon>
        <taxon>Bacillota</taxon>
        <taxon>Clostridia</taxon>
        <taxon>Eubacteriales</taxon>
        <taxon>Acutalibacteraceae</taxon>
        <taxon>Caproiciproducens</taxon>
    </lineage>
</organism>
<reference evidence="1 2" key="1">
    <citation type="submission" date="2019-04" db="EMBL/GenBank/DDBJ databases">
        <authorList>
            <person name="Poehlein A."/>
            <person name="Bengelsdorf F.R."/>
            <person name="Duerre P."/>
            <person name="Daniel R."/>
        </authorList>
    </citation>
    <scope>NUCLEOTIDE SEQUENCE [LARGE SCALE GENOMIC DNA]</scope>
    <source>
        <strain evidence="1 2">BS-1</strain>
    </source>
</reference>
<comment type="caution">
    <text evidence="1">The sequence shown here is derived from an EMBL/GenBank/DDBJ whole genome shotgun (WGS) entry which is preliminary data.</text>
</comment>